<feature type="transmembrane region" description="Helical" evidence="1">
    <location>
        <begin position="321"/>
        <end position="344"/>
    </location>
</feature>
<keyword evidence="1" id="KW-0472">Membrane</keyword>
<evidence type="ECO:0000313" key="4">
    <source>
        <dbReference type="Proteomes" id="UP001597181"/>
    </source>
</evidence>
<keyword evidence="1" id="KW-0812">Transmembrane</keyword>
<feature type="transmembrane region" description="Helical" evidence="1">
    <location>
        <begin position="948"/>
        <end position="969"/>
    </location>
</feature>
<dbReference type="EMBL" id="JBHTLY010000002">
    <property type="protein sequence ID" value="MFD1201144.1"/>
    <property type="molecule type" value="Genomic_DNA"/>
</dbReference>
<sequence length="1008" mass="108736">MASGASAERAEAAADADHLRSGRIPDPQPEHTPLFRWLARTLGTIEQFLRARGGKPLRTGIRWFWGALALVGIFLLIGPVLNKPMDFDEVIDSASVADVDWVARDAAIDYTVDREPDGTFSTRVTERFQANFVNGPEREVVRTLVTEVHGKNAEFVLVGASVDGEAAATEVTRHPTTTDITIGAPGGERLEGEREIELSYELHHLARAVTDSATGELVDEWDWPLFAPSWPQATKGLAVSVTLPTELDEALVRQPFASVGWLLVRGNVWLTPDETTAESVRYAFENDDSLPPNSDVWVEFSFEHGTFAEPPKTALFWVQTWGPLLPLAALVVLMLFALAARWIVWADSAGEPWFLPRAEPPTGLDPVAAAEMLEKPRHAELVAALSAPDAGTRSERWLRSVARAGRRSGRAGNLPAVERWRSRWARTSGAVEQGLRWAPDSYVRDTFLLAPIAVTLLQWGLLRQLSHQVILLVVWWPALFVLAATIISAVALWAVARPRPLTRKGALAKQQLRGIDAYARATRLLERGPVDDALLPYAVLFESPRRAGNAVTQHAVRESGDRGLLAGWRGEHFLSVPSLLSFVAAGALFAGSIVVASTQPAPYSADEFLTWPSSEARGATWTQLEGFDISAELARDAAGGARLEVTEQLTVGFEPGGASVPQFEREWPSERLGQPLGLEVEAISVDGESVPFAQTRGKLTTKVTTKLSEVLAGKLPVEVRYSFSSPVVEVQDGSGVAQQLRWAALLRFWDDTFFTEQSKPFDGSDPVRPIRVQLTVAKEIAAELRSGGWIDHGDAPKQPGESGTGFTAWAAERDMYNDSGRIELRVGAEQKRSDGALVAVLDIEAVESRPAPEPGADAADAEPFAVDAELNGTLGQHELGATGDLGAVLNFSAGTFTNVTDGAAERYRVEHGAPLGLLIGFTVLVLIACAAVFVVALRGGSRLGLSALLISFGTLTLLAVAQSIVFWWVTGSMPGSSGAVGGLIALSTVMWVALVAQWIAVVRGGKTT</sequence>
<gene>
    <name evidence="3" type="ORF">ACFQ3U_04470</name>
</gene>
<feature type="transmembrane region" description="Helical" evidence="1">
    <location>
        <begin position="474"/>
        <end position="495"/>
    </location>
</feature>
<feature type="transmembrane region" description="Helical" evidence="1">
    <location>
        <begin position="60"/>
        <end position="81"/>
    </location>
</feature>
<feature type="domain" description="DUF2207" evidence="2">
    <location>
        <begin position="109"/>
        <end position="300"/>
    </location>
</feature>
<evidence type="ECO:0000256" key="1">
    <source>
        <dbReference type="SAM" id="Phobius"/>
    </source>
</evidence>
<accession>A0ABW3TLQ2</accession>
<keyword evidence="1" id="KW-1133">Transmembrane helix</keyword>
<dbReference type="RefSeq" id="WP_343957082.1">
    <property type="nucleotide sequence ID" value="NZ_BAAAKZ010000001.1"/>
</dbReference>
<dbReference type="InterPro" id="IPR018702">
    <property type="entry name" value="DUF2207"/>
</dbReference>
<feature type="transmembrane region" description="Helical" evidence="1">
    <location>
        <begin position="573"/>
        <end position="596"/>
    </location>
</feature>
<organism evidence="3 4">
    <name type="scientific">Leucobacter albus</name>
    <dbReference type="NCBI Taxonomy" id="272210"/>
    <lineage>
        <taxon>Bacteria</taxon>
        <taxon>Bacillati</taxon>
        <taxon>Actinomycetota</taxon>
        <taxon>Actinomycetes</taxon>
        <taxon>Micrococcales</taxon>
        <taxon>Microbacteriaceae</taxon>
        <taxon>Leucobacter</taxon>
    </lineage>
</organism>
<name>A0ABW3TLQ2_9MICO</name>
<feature type="transmembrane region" description="Helical" evidence="1">
    <location>
        <begin position="915"/>
        <end position="936"/>
    </location>
</feature>
<evidence type="ECO:0000259" key="2">
    <source>
        <dbReference type="Pfam" id="PF09972"/>
    </source>
</evidence>
<feature type="transmembrane region" description="Helical" evidence="1">
    <location>
        <begin position="981"/>
        <end position="1002"/>
    </location>
</feature>
<dbReference type="Proteomes" id="UP001597181">
    <property type="component" value="Unassembled WGS sequence"/>
</dbReference>
<protein>
    <submittedName>
        <fullName evidence="3">DUF2207 domain-containing protein</fullName>
    </submittedName>
</protein>
<comment type="caution">
    <text evidence="3">The sequence shown here is derived from an EMBL/GenBank/DDBJ whole genome shotgun (WGS) entry which is preliminary data.</text>
</comment>
<feature type="transmembrane region" description="Helical" evidence="1">
    <location>
        <begin position="442"/>
        <end position="462"/>
    </location>
</feature>
<evidence type="ECO:0000313" key="3">
    <source>
        <dbReference type="EMBL" id="MFD1201144.1"/>
    </source>
</evidence>
<reference evidence="4" key="1">
    <citation type="journal article" date="2019" name="Int. J. Syst. Evol. Microbiol.">
        <title>The Global Catalogue of Microorganisms (GCM) 10K type strain sequencing project: providing services to taxonomists for standard genome sequencing and annotation.</title>
        <authorList>
            <consortium name="The Broad Institute Genomics Platform"/>
            <consortium name="The Broad Institute Genome Sequencing Center for Infectious Disease"/>
            <person name="Wu L."/>
            <person name="Ma J."/>
        </authorList>
    </citation>
    <scope>NUCLEOTIDE SEQUENCE [LARGE SCALE GENOMIC DNA]</scope>
    <source>
        <strain evidence="4">CCUG 50213</strain>
    </source>
</reference>
<proteinExistence type="predicted"/>
<dbReference type="Pfam" id="PF09972">
    <property type="entry name" value="DUF2207"/>
    <property type="match status" value="1"/>
</dbReference>
<keyword evidence="4" id="KW-1185">Reference proteome</keyword>